<name>C5P4C7_COCP7</name>
<evidence type="ECO:0000256" key="2">
    <source>
        <dbReference type="ARBA" id="ARBA00008072"/>
    </source>
</evidence>
<comment type="caution">
    <text evidence="8">The sequence shown here is derived from an EMBL/GenBank/DDBJ whole genome shotgun (WGS) entry which is preliminary data.</text>
</comment>
<dbReference type="InterPro" id="IPR002328">
    <property type="entry name" value="ADH_Zn_CS"/>
</dbReference>
<evidence type="ECO:0000256" key="4">
    <source>
        <dbReference type="ARBA" id="ARBA00022833"/>
    </source>
</evidence>
<dbReference type="GO" id="GO:0008270">
    <property type="term" value="F:zinc ion binding"/>
    <property type="evidence" value="ECO:0007669"/>
    <property type="project" value="InterPro"/>
</dbReference>
<comment type="similarity">
    <text evidence="2 6">Belongs to the zinc-containing alcohol dehydrogenase family.</text>
</comment>
<dbReference type="InterPro" id="IPR036291">
    <property type="entry name" value="NAD(P)-bd_dom_sf"/>
</dbReference>
<dbReference type="Gene3D" id="3.40.50.720">
    <property type="entry name" value="NAD(P)-binding Rossmann-like Domain"/>
    <property type="match status" value="1"/>
</dbReference>
<dbReference type="PROSITE" id="PS00059">
    <property type="entry name" value="ADH_ZINC"/>
    <property type="match status" value="1"/>
</dbReference>
<dbReference type="SUPFAM" id="SSF51735">
    <property type="entry name" value="NAD(P)-binding Rossmann-fold domains"/>
    <property type="match status" value="1"/>
</dbReference>
<sequence length="386" mass="40758">MGDLQQSSGSIVSKAYVVESEGAPFVLKDVVLDQVQPDEVLVELKYTGICHTDIVVQNGGMPIGSYPAVLGHEGVGIVRQVGSQAQDKSLKEGDTVLLGFRTCRKCPSCLEGRCGACPRMTEYNFVSARLGEGAKPIYSLTDGTPVHGQFFGQSSLSKMAIVAEQSVVKCDVDADSLQYLPPLGCGYLTGAGTIFNVLQPKPTSTVAILGMGAVGLAALLAAKAMGVRQIIAVDIVDSKLDLAVSLGATHTINTKQVPDLCTGIRNLLPDGVDQIVDTTGVSPLLQASMKALGHEGVLALVGVPRPGDSIQVDALDLLVSCKRVVGVIEGFADPKELIPRLVKLYREGNFAIDRISTVYAAERLDEAMEDLKAGRVIKPVLSWDGI</sequence>
<evidence type="ECO:0000256" key="6">
    <source>
        <dbReference type="RuleBase" id="RU361277"/>
    </source>
</evidence>
<dbReference type="VEuPathDB" id="FungiDB:CPC735_064180"/>
<evidence type="ECO:0000259" key="7">
    <source>
        <dbReference type="SMART" id="SM00829"/>
    </source>
</evidence>
<dbReference type="Pfam" id="PF08240">
    <property type="entry name" value="ADH_N"/>
    <property type="match status" value="1"/>
</dbReference>
<dbReference type="PANTHER" id="PTHR43350:SF20">
    <property type="entry name" value="ENOYL REDUCTASE (ER) DOMAIN-CONTAINING PROTEIN"/>
    <property type="match status" value="1"/>
</dbReference>
<keyword evidence="5 8" id="KW-0560">Oxidoreductase</keyword>
<dbReference type="HOGENOM" id="CLU_026673_14_1_1"/>
<dbReference type="EMBL" id="ACFW01000015">
    <property type="protein sequence ID" value="EER28545.1"/>
    <property type="molecule type" value="Genomic_DNA"/>
</dbReference>
<comment type="cofactor">
    <cofactor evidence="1 6">
        <name>Zn(2+)</name>
        <dbReference type="ChEBI" id="CHEBI:29105"/>
    </cofactor>
</comment>
<organism evidence="8 9">
    <name type="scientific">Coccidioides posadasii (strain C735)</name>
    <name type="common">Valley fever fungus</name>
    <dbReference type="NCBI Taxonomy" id="222929"/>
    <lineage>
        <taxon>Eukaryota</taxon>
        <taxon>Fungi</taxon>
        <taxon>Dikarya</taxon>
        <taxon>Ascomycota</taxon>
        <taxon>Pezizomycotina</taxon>
        <taxon>Eurotiomycetes</taxon>
        <taxon>Eurotiomycetidae</taxon>
        <taxon>Onygenales</taxon>
        <taxon>Onygenaceae</taxon>
        <taxon>Coccidioides</taxon>
    </lineage>
</organism>
<evidence type="ECO:0000313" key="8">
    <source>
        <dbReference type="EMBL" id="EER28545.1"/>
    </source>
</evidence>
<dbReference type="Gene3D" id="3.90.180.10">
    <property type="entry name" value="Medium-chain alcohol dehydrogenases, catalytic domain"/>
    <property type="match status" value="1"/>
</dbReference>
<dbReference type="KEGG" id="cpw:9696185"/>
<evidence type="ECO:0000313" key="9">
    <source>
        <dbReference type="Proteomes" id="UP000009084"/>
    </source>
</evidence>
<dbReference type="SMART" id="SM00829">
    <property type="entry name" value="PKS_ER"/>
    <property type="match status" value="1"/>
</dbReference>
<proteinExistence type="inferred from homology"/>
<dbReference type="RefSeq" id="XP_003070690.1">
    <property type="nucleotide sequence ID" value="XM_003070644.1"/>
</dbReference>
<dbReference type="Pfam" id="PF00107">
    <property type="entry name" value="ADH_zinc_N"/>
    <property type="match status" value="1"/>
</dbReference>
<accession>C5P4C7</accession>
<evidence type="ECO:0000256" key="3">
    <source>
        <dbReference type="ARBA" id="ARBA00022723"/>
    </source>
</evidence>
<feature type="domain" description="Enoyl reductase (ER)" evidence="7">
    <location>
        <begin position="22"/>
        <end position="381"/>
    </location>
</feature>
<dbReference type="InterPro" id="IPR013149">
    <property type="entry name" value="ADH-like_C"/>
</dbReference>
<evidence type="ECO:0000256" key="5">
    <source>
        <dbReference type="ARBA" id="ARBA00023002"/>
    </source>
</evidence>
<dbReference type="InterPro" id="IPR011032">
    <property type="entry name" value="GroES-like_sf"/>
</dbReference>
<dbReference type="EC" id="1.1.1.90" evidence="8"/>
<keyword evidence="4 6" id="KW-0862">Zinc</keyword>
<dbReference type="CDD" id="cd08278">
    <property type="entry name" value="benzyl_alcohol_DH"/>
    <property type="match status" value="1"/>
</dbReference>
<dbReference type="InterPro" id="IPR013154">
    <property type="entry name" value="ADH-like_N"/>
</dbReference>
<dbReference type="SUPFAM" id="SSF50129">
    <property type="entry name" value="GroES-like"/>
    <property type="match status" value="1"/>
</dbReference>
<dbReference type="PANTHER" id="PTHR43350">
    <property type="entry name" value="NAD-DEPENDENT ALCOHOL DEHYDROGENASE"/>
    <property type="match status" value="1"/>
</dbReference>
<dbReference type="OrthoDB" id="1560166at2759"/>
<dbReference type="GO" id="GO:0018456">
    <property type="term" value="F:aryl-alcohol dehydrogenase (NAD+) activity"/>
    <property type="evidence" value="ECO:0007669"/>
    <property type="project" value="UniProtKB-EC"/>
</dbReference>
<dbReference type="Proteomes" id="UP000009084">
    <property type="component" value="Unassembled WGS sequence"/>
</dbReference>
<keyword evidence="3 6" id="KW-0479">Metal-binding</keyword>
<reference evidence="8 9" key="1">
    <citation type="journal article" date="2009" name="Genome Res.">
        <title>Comparative genomic analyses of the human fungal pathogens Coccidioides and their relatives.</title>
        <authorList>
            <person name="Sharpton T.J."/>
            <person name="Stajich J.E."/>
            <person name="Rounsley S.D."/>
            <person name="Gardner M.J."/>
            <person name="Wortman J.R."/>
            <person name="Jordar V.S."/>
            <person name="Maiti R."/>
            <person name="Kodira C.D."/>
            <person name="Neafsey D.E."/>
            <person name="Zeng Q."/>
            <person name="Hung C.-Y."/>
            <person name="McMahan C."/>
            <person name="Muszewska A."/>
            <person name="Grynberg M."/>
            <person name="Mandel M.A."/>
            <person name="Kellner E.M."/>
            <person name="Barker B.M."/>
            <person name="Galgiani J.N."/>
            <person name="Orbach M.J."/>
            <person name="Kirkland T.N."/>
            <person name="Cole G.T."/>
            <person name="Henn M.R."/>
            <person name="Birren B.W."/>
            <person name="Taylor J.W."/>
        </authorList>
    </citation>
    <scope>NUCLEOTIDE SEQUENCE [LARGE SCALE GENOMIC DNA]</scope>
    <source>
        <strain evidence="9">C735</strain>
    </source>
</reference>
<dbReference type="AlphaFoldDB" id="C5P4C7"/>
<dbReference type="FunFam" id="3.40.50.720:FF:000003">
    <property type="entry name" value="S-(hydroxymethyl)glutathione dehydrogenase"/>
    <property type="match status" value="1"/>
</dbReference>
<dbReference type="InterPro" id="IPR020843">
    <property type="entry name" value="ER"/>
</dbReference>
<evidence type="ECO:0000256" key="1">
    <source>
        <dbReference type="ARBA" id="ARBA00001947"/>
    </source>
</evidence>
<gene>
    <name evidence="8" type="ORF">CPC735_064180</name>
</gene>
<protein>
    <submittedName>
        <fullName evidence="8">Aryl-alcohol dehydrogenase, putative</fullName>
        <ecNumber evidence="8">1.1.1.90</ecNumber>
    </submittedName>
</protein>